<keyword evidence="3" id="KW-0349">Heme</keyword>
<evidence type="ECO:0000256" key="5">
    <source>
        <dbReference type="ARBA" id="ARBA00023002"/>
    </source>
</evidence>
<evidence type="ECO:0000256" key="2">
    <source>
        <dbReference type="ARBA" id="ARBA00022559"/>
    </source>
</evidence>
<dbReference type="SUPFAM" id="SSF47571">
    <property type="entry name" value="Cloroperoxidase"/>
    <property type="match status" value="1"/>
</dbReference>
<feature type="signal peptide" evidence="8">
    <location>
        <begin position="1"/>
        <end position="16"/>
    </location>
</feature>
<dbReference type="Pfam" id="PF01328">
    <property type="entry name" value="Peroxidase_2"/>
    <property type="match status" value="1"/>
</dbReference>
<gene>
    <name evidence="10" type="ORF">K491DRAFT_606532</name>
</gene>
<keyword evidence="11" id="KW-1185">Reference proteome</keyword>
<dbReference type="OrthoDB" id="407298at2759"/>
<keyword evidence="2 10" id="KW-0575">Peroxidase</keyword>
<feature type="chain" id="PRO_5025361755" evidence="8">
    <location>
        <begin position="17"/>
        <end position="263"/>
    </location>
</feature>
<comment type="similarity">
    <text evidence="7">Belongs to the chloroperoxidase family.</text>
</comment>
<feature type="domain" description="Heme haloperoxidase family profile" evidence="9">
    <location>
        <begin position="17"/>
        <end position="231"/>
    </location>
</feature>
<comment type="cofactor">
    <cofactor evidence="1">
        <name>heme b</name>
        <dbReference type="ChEBI" id="CHEBI:60344"/>
    </cofactor>
</comment>
<evidence type="ECO:0000313" key="11">
    <source>
        <dbReference type="Proteomes" id="UP000799324"/>
    </source>
</evidence>
<dbReference type="AlphaFoldDB" id="A0A6A6SYP9"/>
<dbReference type="InterPro" id="IPR036851">
    <property type="entry name" value="Chloroperoxidase-like_sf"/>
</dbReference>
<dbReference type="Gene3D" id="1.10.489.10">
    <property type="entry name" value="Chloroperoxidase-like"/>
    <property type="match status" value="1"/>
</dbReference>
<accession>A0A6A6SYP9</accession>
<dbReference type="EMBL" id="MU004421">
    <property type="protein sequence ID" value="KAF2651618.1"/>
    <property type="molecule type" value="Genomic_DNA"/>
</dbReference>
<name>A0A6A6SYP9_9PLEO</name>
<dbReference type="Proteomes" id="UP000799324">
    <property type="component" value="Unassembled WGS sequence"/>
</dbReference>
<proteinExistence type="inferred from homology"/>
<keyword evidence="4" id="KW-0479">Metal-binding</keyword>
<keyword evidence="5" id="KW-0560">Oxidoreductase</keyword>
<keyword evidence="6" id="KW-0408">Iron</keyword>
<organism evidence="10 11">
    <name type="scientific">Lophiostoma macrostomum CBS 122681</name>
    <dbReference type="NCBI Taxonomy" id="1314788"/>
    <lineage>
        <taxon>Eukaryota</taxon>
        <taxon>Fungi</taxon>
        <taxon>Dikarya</taxon>
        <taxon>Ascomycota</taxon>
        <taxon>Pezizomycotina</taxon>
        <taxon>Dothideomycetes</taxon>
        <taxon>Pleosporomycetidae</taxon>
        <taxon>Pleosporales</taxon>
        <taxon>Lophiostomataceae</taxon>
        <taxon>Lophiostoma</taxon>
    </lineage>
</organism>
<sequence>MKLITIFSALVGIANADFPAWHPASYGDSRGPCPALNALANHGFLPHDGKAISIPVAVKAMGDALNVSQETAMFTASAAVTTSADPSKGLFDLSDLSKHGIIEHDGSLSRKDVSVDGDNHSFDQKIFDEFLQGLNITSGNVTIPIAAKGRWSRILTEKGRDPKFQYSARDRFNSYAETSIYFSVLQDPVSGSVPLEWLKVFFEQERLPYNEGWRTQPNAIRGFPFASTVLAVALATPEKLGDVSIEGSDADVTSGFHMQGLAL</sequence>
<dbReference type="GO" id="GO:0046872">
    <property type="term" value="F:metal ion binding"/>
    <property type="evidence" value="ECO:0007669"/>
    <property type="project" value="UniProtKB-KW"/>
</dbReference>
<evidence type="ECO:0000259" key="9">
    <source>
        <dbReference type="PROSITE" id="PS51405"/>
    </source>
</evidence>
<dbReference type="InterPro" id="IPR000028">
    <property type="entry name" value="Chloroperoxidase"/>
</dbReference>
<dbReference type="PANTHER" id="PTHR33577:SF9">
    <property type="entry name" value="PEROXIDASE STCC"/>
    <property type="match status" value="1"/>
</dbReference>
<reference evidence="10" key="1">
    <citation type="journal article" date="2020" name="Stud. Mycol.">
        <title>101 Dothideomycetes genomes: a test case for predicting lifestyles and emergence of pathogens.</title>
        <authorList>
            <person name="Haridas S."/>
            <person name="Albert R."/>
            <person name="Binder M."/>
            <person name="Bloem J."/>
            <person name="Labutti K."/>
            <person name="Salamov A."/>
            <person name="Andreopoulos B."/>
            <person name="Baker S."/>
            <person name="Barry K."/>
            <person name="Bills G."/>
            <person name="Bluhm B."/>
            <person name="Cannon C."/>
            <person name="Castanera R."/>
            <person name="Culley D."/>
            <person name="Daum C."/>
            <person name="Ezra D."/>
            <person name="Gonzalez J."/>
            <person name="Henrissat B."/>
            <person name="Kuo A."/>
            <person name="Liang C."/>
            <person name="Lipzen A."/>
            <person name="Lutzoni F."/>
            <person name="Magnuson J."/>
            <person name="Mondo S."/>
            <person name="Nolan M."/>
            <person name="Ohm R."/>
            <person name="Pangilinan J."/>
            <person name="Park H.-J."/>
            <person name="Ramirez L."/>
            <person name="Alfaro M."/>
            <person name="Sun H."/>
            <person name="Tritt A."/>
            <person name="Yoshinaga Y."/>
            <person name="Zwiers L.-H."/>
            <person name="Turgeon B."/>
            <person name="Goodwin S."/>
            <person name="Spatafora J."/>
            <person name="Crous P."/>
            <person name="Grigoriev I."/>
        </authorList>
    </citation>
    <scope>NUCLEOTIDE SEQUENCE</scope>
    <source>
        <strain evidence="10">CBS 122681</strain>
    </source>
</reference>
<evidence type="ECO:0000313" key="10">
    <source>
        <dbReference type="EMBL" id="KAF2651618.1"/>
    </source>
</evidence>
<keyword evidence="8" id="KW-0732">Signal</keyword>
<evidence type="ECO:0000256" key="8">
    <source>
        <dbReference type="SAM" id="SignalP"/>
    </source>
</evidence>
<protein>
    <submittedName>
        <fullName evidence="10">Cloroperoxidase</fullName>
    </submittedName>
</protein>
<dbReference type="GO" id="GO:0004601">
    <property type="term" value="F:peroxidase activity"/>
    <property type="evidence" value="ECO:0007669"/>
    <property type="project" value="UniProtKB-KW"/>
</dbReference>
<evidence type="ECO:0000256" key="4">
    <source>
        <dbReference type="ARBA" id="ARBA00022723"/>
    </source>
</evidence>
<dbReference type="PROSITE" id="PS51405">
    <property type="entry name" value="HEME_HALOPEROXIDASE"/>
    <property type="match status" value="1"/>
</dbReference>
<dbReference type="PANTHER" id="PTHR33577">
    <property type="entry name" value="STERIGMATOCYSTIN BIOSYNTHESIS PEROXIDASE STCC-RELATED"/>
    <property type="match status" value="1"/>
</dbReference>
<evidence type="ECO:0000256" key="3">
    <source>
        <dbReference type="ARBA" id="ARBA00022617"/>
    </source>
</evidence>
<evidence type="ECO:0000256" key="6">
    <source>
        <dbReference type="ARBA" id="ARBA00023004"/>
    </source>
</evidence>
<evidence type="ECO:0000256" key="7">
    <source>
        <dbReference type="ARBA" id="ARBA00025795"/>
    </source>
</evidence>
<evidence type="ECO:0000256" key="1">
    <source>
        <dbReference type="ARBA" id="ARBA00001970"/>
    </source>
</evidence>